<keyword evidence="2" id="KW-0813">Transport</keyword>
<name>A0ABS1EJL0_9CLOT</name>
<protein>
    <submittedName>
        <fullName evidence="6">ABC transporter ATP-binding protein</fullName>
    </submittedName>
</protein>
<dbReference type="RefSeq" id="WP_200266092.1">
    <property type="nucleotide sequence ID" value="NZ_JAENHN010000007.1"/>
</dbReference>
<keyword evidence="3" id="KW-0547">Nucleotide-binding</keyword>
<evidence type="ECO:0000256" key="4">
    <source>
        <dbReference type="ARBA" id="ARBA00022840"/>
    </source>
</evidence>
<proteinExistence type="inferred from homology"/>
<dbReference type="PANTHER" id="PTHR43335:SF2">
    <property type="entry name" value="ABC TRANSPORTER, ATP-BINDING PROTEIN"/>
    <property type="match status" value="1"/>
</dbReference>
<dbReference type="CDD" id="cd03264">
    <property type="entry name" value="ABC_drug_resistance_like"/>
    <property type="match status" value="1"/>
</dbReference>
<dbReference type="GO" id="GO:0005524">
    <property type="term" value="F:ATP binding"/>
    <property type="evidence" value="ECO:0007669"/>
    <property type="project" value="UniProtKB-KW"/>
</dbReference>
<dbReference type="InterPro" id="IPR017871">
    <property type="entry name" value="ABC_transporter-like_CS"/>
</dbReference>
<keyword evidence="4 6" id="KW-0067">ATP-binding</keyword>
<dbReference type="Gene3D" id="3.40.50.300">
    <property type="entry name" value="P-loop containing nucleotide triphosphate hydrolases"/>
    <property type="match status" value="1"/>
</dbReference>
<organism evidence="6 7">
    <name type="scientific">Clostridium yunnanense</name>
    <dbReference type="NCBI Taxonomy" id="2800325"/>
    <lineage>
        <taxon>Bacteria</taxon>
        <taxon>Bacillati</taxon>
        <taxon>Bacillota</taxon>
        <taxon>Clostridia</taxon>
        <taxon>Eubacteriales</taxon>
        <taxon>Clostridiaceae</taxon>
        <taxon>Clostridium</taxon>
    </lineage>
</organism>
<dbReference type="PROSITE" id="PS50893">
    <property type="entry name" value="ABC_TRANSPORTER_2"/>
    <property type="match status" value="1"/>
</dbReference>
<sequence length="293" mass="32956">MGIVISNLYKEYKKDVYAIENLSIKIGNGVFGLLGQNGAGKTTLMRIITTLLAPTKGSVELNGIALTKSNEAEIRKQIGYLPQEFGFYPNLTVYECLDYIGLLNKIEPKKRKEDIANILEKVNLQDQKNKRFKNLSGGMKRRVGLAQAMINDPKILVIDEPTTGLDPEERVRIRNMIADFGVDKTVIFSTHIIEDIASTSKNLGILEKGKLLYSGTTKELIESASGKIWSVELNDRKELEEIRKENFIISNVYVNDYIQARVISEGKPYKNAKIVETNIEDAYMYVRKNGGTL</sequence>
<dbReference type="Pfam" id="PF00005">
    <property type="entry name" value="ABC_tran"/>
    <property type="match status" value="1"/>
</dbReference>
<dbReference type="InterPro" id="IPR003593">
    <property type="entry name" value="AAA+_ATPase"/>
</dbReference>
<evidence type="ECO:0000313" key="6">
    <source>
        <dbReference type="EMBL" id="MBK1809546.1"/>
    </source>
</evidence>
<keyword evidence="7" id="KW-1185">Reference proteome</keyword>
<dbReference type="SUPFAM" id="SSF52540">
    <property type="entry name" value="P-loop containing nucleoside triphosphate hydrolases"/>
    <property type="match status" value="1"/>
</dbReference>
<dbReference type="InterPro" id="IPR027417">
    <property type="entry name" value="P-loop_NTPase"/>
</dbReference>
<evidence type="ECO:0000256" key="3">
    <source>
        <dbReference type="ARBA" id="ARBA00022741"/>
    </source>
</evidence>
<comment type="caution">
    <text evidence="6">The sequence shown here is derived from an EMBL/GenBank/DDBJ whole genome shotgun (WGS) entry which is preliminary data.</text>
</comment>
<dbReference type="SMART" id="SM00382">
    <property type="entry name" value="AAA"/>
    <property type="match status" value="1"/>
</dbReference>
<dbReference type="EMBL" id="JAENHN010000007">
    <property type="protein sequence ID" value="MBK1809546.1"/>
    <property type="molecule type" value="Genomic_DNA"/>
</dbReference>
<dbReference type="PANTHER" id="PTHR43335">
    <property type="entry name" value="ABC TRANSPORTER, ATP-BINDING PROTEIN"/>
    <property type="match status" value="1"/>
</dbReference>
<feature type="domain" description="ABC transporter" evidence="5">
    <location>
        <begin position="3"/>
        <end position="233"/>
    </location>
</feature>
<evidence type="ECO:0000259" key="5">
    <source>
        <dbReference type="PROSITE" id="PS50893"/>
    </source>
</evidence>
<gene>
    <name evidence="6" type="ORF">JHL18_02655</name>
</gene>
<dbReference type="InterPro" id="IPR003439">
    <property type="entry name" value="ABC_transporter-like_ATP-bd"/>
</dbReference>
<dbReference type="PROSITE" id="PS00211">
    <property type="entry name" value="ABC_TRANSPORTER_1"/>
    <property type="match status" value="1"/>
</dbReference>
<comment type="similarity">
    <text evidence="1">Belongs to the ABC transporter superfamily.</text>
</comment>
<evidence type="ECO:0000256" key="1">
    <source>
        <dbReference type="ARBA" id="ARBA00005417"/>
    </source>
</evidence>
<accession>A0ABS1EJL0</accession>
<evidence type="ECO:0000256" key="2">
    <source>
        <dbReference type="ARBA" id="ARBA00022448"/>
    </source>
</evidence>
<reference evidence="7" key="1">
    <citation type="submission" date="2021-01" db="EMBL/GenBank/DDBJ databases">
        <title>Genome public.</title>
        <authorList>
            <person name="Liu C."/>
            <person name="Sun Q."/>
        </authorList>
    </citation>
    <scope>NUCLEOTIDE SEQUENCE [LARGE SCALE GENOMIC DNA]</scope>
    <source>
        <strain evidence="7">YIM B02505</strain>
    </source>
</reference>
<dbReference type="Proteomes" id="UP000596739">
    <property type="component" value="Unassembled WGS sequence"/>
</dbReference>
<evidence type="ECO:0000313" key="7">
    <source>
        <dbReference type="Proteomes" id="UP000596739"/>
    </source>
</evidence>